<evidence type="ECO:0000313" key="7">
    <source>
        <dbReference type="EMBL" id="GAW82546.1"/>
    </source>
</evidence>
<dbReference type="OrthoDB" id="48041at2759"/>
<dbReference type="GO" id="GO:0000213">
    <property type="term" value="F:tRNA-intron lyase activity"/>
    <property type="evidence" value="ECO:0007669"/>
    <property type="project" value="UniProtKB-EC"/>
</dbReference>
<protein>
    <recommendedName>
        <fullName evidence="2">tRNA-intron lyase</fullName>
        <ecNumber evidence="2">4.6.1.16</ecNumber>
    </recommendedName>
</protein>
<comment type="caution">
    <text evidence="7">The sequence shown here is derived from an EMBL/GenBank/DDBJ whole genome shotgun (WGS) entry which is preliminary data.</text>
</comment>
<reference evidence="8" key="1">
    <citation type="submission" date="2017-04" db="EMBL/GenBank/DDBJ databases">
        <title>Plasmodium gonderi genome.</title>
        <authorList>
            <person name="Arisue N."/>
            <person name="Honma H."/>
            <person name="Kawai S."/>
            <person name="Tougan T."/>
            <person name="Tanabe K."/>
            <person name="Horii T."/>
        </authorList>
    </citation>
    <scope>NUCLEOTIDE SEQUENCE [LARGE SCALE GENOMIC DNA]</scope>
    <source>
        <strain evidence="8">ATCC 30045</strain>
    </source>
</reference>
<proteinExistence type="inferred from homology"/>
<comment type="similarity">
    <text evidence="1">Belongs to the tRNA-intron endonuclease family.</text>
</comment>
<evidence type="ECO:0000256" key="1">
    <source>
        <dbReference type="ARBA" id="ARBA00008078"/>
    </source>
</evidence>
<dbReference type="InterPro" id="IPR036167">
    <property type="entry name" value="tRNA_intron_Endo_cat-like_sf"/>
</dbReference>
<keyword evidence="7" id="KW-0255">Endonuclease</keyword>
<dbReference type="AlphaFoldDB" id="A0A1Y1JJ67"/>
<keyword evidence="7" id="KW-0378">Hydrolase</keyword>
<evidence type="ECO:0000256" key="5">
    <source>
        <dbReference type="ARBA" id="ARBA00034031"/>
    </source>
</evidence>
<evidence type="ECO:0000313" key="8">
    <source>
        <dbReference type="Proteomes" id="UP000195521"/>
    </source>
</evidence>
<keyword evidence="8" id="KW-1185">Reference proteome</keyword>
<dbReference type="EC" id="4.6.1.16" evidence="2"/>
<dbReference type="InterPro" id="IPR006677">
    <property type="entry name" value="tRNA_intron_Endonuc_cat-like"/>
</dbReference>
<keyword evidence="4" id="KW-0456">Lyase</keyword>
<keyword evidence="7" id="KW-0540">Nuclease</keyword>
<dbReference type="InterPro" id="IPR011856">
    <property type="entry name" value="tRNA_endonuc-like_dom_sf"/>
</dbReference>
<dbReference type="CDD" id="cd22363">
    <property type="entry name" value="tRNA-intron_lyase_C"/>
    <property type="match status" value="1"/>
</dbReference>
<comment type="catalytic activity">
    <reaction evidence="5">
        <text>pretRNA = a 3'-half-tRNA molecule with a 5'-OH end + a 5'-half-tRNA molecule with a 2',3'-cyclic phosphate end + an intron with a 2',3'-cyclic phosphate and a 5'-hydroxyl terminus.</text>
        <dbReference type="EC" id="4.6.1.16"/>
    </reaction>
</comment>
<sequence length="97" mass="11107">MSNRSVLRNIVLADLSRNFNISDGFKYGADFIVYKGDINTEHGFALVFIKAENAKLSDKEKTIICRICEGVKKKGIIAYVNEEAKNIKYEEIFRQIE</sequence>
<dbReference type="GO" id="GO:0003676">
    <property type="term" value="F:nucleic acid binding"/>
    <property type="evidence" value="ECO:0007669"/>
    <property type="project" value="InterPro"/>
</dbReference>
<name>A0A1Y1JJ67_PLAGO</name>
<feature type="domain" description="tRNA intron endonuclease catalytic" evidence="6">
    <location>
        <begin position="16"/>
        <end position="89"/>
    </location>
</feature>
<dbReference type="Pfam" id="PF01974">
    <property type="entry name" value="tRNA_int_endo"/>
    <property type="match status" value="1"/>
</dbReference>
<evidence type="ECO:0000256" key="4">
    <source>
        <dbReference type="ARBA" id="ARBA00023239"/>
    </source>
</evidence>
<dbReference type="GO" id="GO:0005634">
    <property type="term" value="C:nucleus"/>
    <property type="evidence" value="ECO:0007669"/>
    <property type="project" value="UniProtKB-ARBA"/>
</dbReference>
<dbReference type="PANTHER" id="PTHR13070:SF0">
    <property type="entry name" value="TRNA-SPLICING ENDONUCLEASE SUBUNIT SEN34"/>
    <property type="match status" value="1"/>
</dbReference>
<dbReference type="Gene3D" id="3.40.1350.10">
    <property type="match status" value="1"/>
</dbReference>
<keyword evidence="3" id="KW-0819">tRNA processing</keyword>
<dbReference type="PANTHER" id="PTHR13070">
    <property type="entry name" value="TRNA-SPLICING ENDONUCLEASE SUBUNIT SEN34-RELATED"/>
    <property type="match status" value="1"/>
</dbReference>
<accession>A0A1Y1JJ67</accession>
<dbReference type="SUPFAM" id="SSF53032">
    <property type="entry name" value="tRNA-intron endonuclease catalytic domain-like"/>
    <property type="match status" value="1"/>
</dbReference>
<dbReference type="EMBL" id="BDQF01000013">
    <property type="protein sequence ID" value="GAW82546.1"/>
    <property type="molecule type" value="Genomic_DNA"/>
</dbReference>
<dbReference type="OMA" id="KGIIAYV"/>
<dbReference type="GO" id="GO:0000379">
    <property type="term" value="P:tRNA-type intron splice site recognition and cleavage"/>
    <property type="evidence" value="ECO:0007669"/>
    <property type="project" value="TreeGrafter"/>
</dbReference>
<dbReference type="Proteomes" id="UP000195521">
    <property type="component" value="Unassembled WGS sequence"/>
</dbReference>
<dbReference type="GeneID" id="39749283"/>
<organism evidence="7 8">
    <name type="scientific">Plasmodium gonderi</name>
    <dbReference type="NCBI Taxonomy" id="77519"/>
    <lineage>
        <taxon>Eukaryota</taxon>
        <taxon>Sar</taxon>
        <taxon>Alveolata</taxon>
        <taxon>Apicomplexa</taxon>
        <taxon>Aconoidasida</taxon>
        <taxon>Haemosporida</taxon>
        <taxon>Plasmodiidae</taxon>
        <taxon>Plasmodium</taxon>
        <taxon>Plasmodium (Plasmodium)</taxon>
    </lineage>
</organism>
<dbReference type="RefSeq" id="XP_028545135.1">
    <property type="nucleotide sequence ID" value="XM_028689334.1"/>
</dbReference>
<evidence type="ECO:0000259" key="6">
    <source>
        <dbReference type="Pfam" id="PF01974"/>
    </source>
</evidence>
<gene>
    <name evidence="7" type="ORF">PGO_125440</name>
</gene>
<evidence type="ECO:0000256" key="2">
    <source>
        <dbReference type="ARBA" id="ARBA00012573"/>
    </source>
</evidence>
<evidence type="ECO:0000256" key="3">
    <source>
        <dbReference type="ARBA" id="ARBA00022694"/>
    </source>
</evidence>